<dbReference type="PIRSF" id="PIRSF017082">
    <property type="entry name" value="YflP"/>
    <property type="match status" value="1"/>
</dbReference>
<evidence type="ECO:0008006" key="5">
    <source>
        <dbReference type="Google" id="ProtNLM"/>
    </source>
</evidence>
<dbReference type="AlphaFoldDB" id="A0A6M4H0L6"/>
<dbReference type="Gene3D" id="3.40.190.10">
    <property type="entry name" value="Periplasmic binding protein-like II"/>
    <property type="match status" value="1"/>
</dbReference>
<dbReference type="PANTHER" id="PTHR42928">
    <property type="entry name" value="TRICARBOXYLATE-BINDING PROTEIN"/>
    <property type="match status" value="1"/>
</dbReference>
<dbReference type="SUPFAM" id="SSF53850">
    <property type="entry name" value="Periplasmic binding protein-like II"/>
    <property type="match status" value="1"/>
</dbReference>
<sequence>MTTRFLARIAASLALAAFSSVVLAQAWPNRPVKMIIPFPPGGGTDILARPLAQKLSEKWGQPVVIDNRGGAGGTIGAKAAADAPADGYTLLFGLLGVNAIAQSLYANAGFDSSKDFSAITMVANTTNILVVHPSVPANTVQELIAYAKANPGKLNYATPGNGTPSHLATEIFNKMAGVQITHVPYKGSGPAMADMLSGQVQVWIANAPPMLPYVKSGKLRALATTSAKRSPFLPDIPTLDESGLKGYEADTWFGLFAPVKTPKAVLDKIHADVVEALRSKEIQDVYAQQGAEVIADSSESFTKRLNADIAKWKQIVADLKLRAD</sequence>
<dbReference type="Pfam" id="PF03401">
    <property type="entry name" value="TctC"/>
    <property type="match status" value="1"/>
</dbReference>
<dbReference type="CDD" id="cd13578">
    <property type="entry name" value="PBP2_Bug27"/>
    <property type="match status" value="1"/>
</dbReference>
<feature type="chain" id="PRO_5026670260" description="Tripartite-type tricarboxylate transporter receptor subunit TctC" evidence="2">
    <location>
        <begin position="25"/>
        <end position="324"/>
    </location>
</feature>
<dbReference type="KEGG" id="uru:DSM104443_03979"/>
<evidence type="ECO:0000313" key="4">
    <source>
        <dbReference type="Proteomes" id="UP000501534"/>
    </source>
</evidence>
<dbReference type="EMBL" id="CP053069">
    <property type="protein sequence ID" value="QJR12885.1"/>
    <property type="molecule type" value="Genomic_DNA"/>
</dbReference>
<dbReference type="Proteomes" id="UP000501534">
    <property type="component" value="Chromosome"/>
</dbReference>
<dbReference type="PANTHER" id="PTHR42928:SF5">
    <property type="entry name" value="BLR1237 PROTEIN"/>
    <property type="match status" value="1"/>
</dbReference>
<evidence type="ECO:0000313" key="3">
    <source>
        <dbReference type="EMBL" id="QJR12885.1"/>
    </source>
</evidence>
<keyword evidence="4" id="KW-1185">Reference proteome</keyword>
<dbReference type="RefSeq" id="WP_171095475.1">
    <property type="nucleotide sequence ID" value="NZ_CP053069.1"/>
</dbReference>
<feature type="signal peptide" evidence="2">
    <location>
        <begin position="1"/>
        <end position="24"/>
    </location>
</feature>
<dbReference type="InterPro" id="IPR042100">
    <property type="entry name" value="Bug_dom1"/>
</dbReference>
<proteinExistence type="inferred from homology"/>
<dbReference type="Gene3D" id="3.40.190.150">
    <property type="entry name" value="Bordetella uptake gene, domain 1"/>
    <property type="match status" value="1"/>
</dbReference>
<comment type="similarity">
    <text evidence="1">Belongs to the UPF0065 (bug) family.</text>
</comment>
<dbReference type="InterPro" id="IPR005064">
    <property type="entry name" value="BUG"/>
</dbReference>
<organism evidence="3 4">
    <name type="scientific">Usitatibacter rugosus</name>
    <dbReference type="NCBI Taxonomy" id="2732067"/>
    <lineage>
        <taxon>Bacteria</taxon>
        <taxon>Pseudomonadati</taxon>
        <taxon>Pseudomonadota</taxon>
        <taxon>Betaproteobacteria</taxon>
        <taxon>Nitrosomonadales</taxon>
        <taxon>Usitatibacteraceae</taxon>
        <taxon>Usitatibacter</taxon>
    </lineage>
</organism>
<accession>A0A6M4H0L6</accession>
<gene>
    <name evidence="3" type="ORF">DSM104443_03979</name>
</gene>
<reference evidence="3 4" key="1">
    <citation type="submission" date="2020-04" db="EMBL/GenBank/DDBJ databases">
        <title>Usitatibacter rugosus gen. nov., sp. nov. and Usitatibacter palustris sp. nov., novel members of Usitatibacteraceae fam. nov. within the order Nitrosomonadales isolated from soil.</title>
        <authorList>
            <person name="Huber K.J."/>
            <person name="Neumann-Schaal M."/>
            <person name="Geppert A."/>
            <person name="Luckner M."/>
            <person name="Wanner G."/>
            <person name="Overmann J."/>
        </authorList>
    </citation>
    <scope>NUCLEOTIDE SEQUENCE [LARGE SCALE GENOMIC DNA]</scope>
    <source>
        <strain evidence="3 4">0125_3</strain>
    </source>
</reference>
<name>A0A6M4H0L6_9PROT</name>
<evidence type="ECO:0000256" key="2">
    <source>
        <dbReference type="SAM" id="SignalP"/>
    </source>
</evidence>
<keyword evidence="2" id="KW-0732">Signal</keyword>
<evidence type="ECO:0000256" key="1">
    <source>
        <dbReference type="ARBA" id="ARBA00006987"/>
    </source>
</evidence>
<protein>
    <recommendedName>
        <fullName evidence="5">Tripartite-type tricarboxylate transporter receptor subunit TctC</fullName>
    </recommendedName>
</protein>